<dbReference type="PANTHER" id="PTHR42879:SF2">
    <property type="entry name" value="3-OXOACYL-[ACYL-CARRIER-PROTEIN] REDUCTASE FABG"/>
    <property type="match status" value="1"/>
</dbReference>
<dbReference type="InterPro" id="IPR020904">
    <property type="entry name" value="Sc_DH/Rdtase_CS"/>
</dbReference>
<name>A0ABY6D2C6_9BACT</name>
<protein>
    <submittedName>
        <fullName evidence="2">SDR family oxidoreductase</fullName>
    </submittedName>
</protein>
<dbReference type="InterPro" id="IPR050259">
    <property type="entry name" value="SDR"/>
</dbReference>
<dbReference type="PRINTS" id="PR00080">
    <property type="entry name" value="SDRFAMILY"/>
</dbReference>
<dbReference type="PROSITE" id="PS00061">
    <property type="entry name" value="ADH_SHORT"/>
    <property type="match status" value="1"/>
</dbReference>
<organism evidence="2 3">
    <name type="scientific">Reichenbachiella carrageenanivorans</name>
    <dbReference type="NCBI Taxonomy" id="2979869"/>
    <lineage>
        <taxon>Bacteria</taxon>
        <taxon>Pseudomonadati</taxon>
        <taxon>Bacteroidota</taxon>
        <taxon>Cytophagia</taxon>
        <taxon>Cytophagales</taxon>
        <taxon>Reichenbachiellaceae</taxon>
        <taxon>Reichenbachiella</taxon>
    </lineage>
</organism>
<proteinExistence type="inferred from homology"/>
<dbReference type="PRINTS" id="PR00081">
    <property type="entry name" value="GDHRDH"/>
</dbReference>
<dbReference type="InterPro" id="IPR002347">
    <property type="entry name" value="SDR_fam"/>
</dbReference>
<sequence length="255" mass="27596">MFEIKGERVLVTGGSRGIGLSYVEALAGQGCTVVFSHYKDTDKATAECERLNAASKAEIHHIESDIADPVQTEALVKEAVRIMGGIDIMISNGGICKFTEFLDISIDSWKRHMDVNMNGPFMVTQLAAKQMIKQGNGGRIIFTTSVGAYRSNAGQTHYCASKAGLSLLSMGMAIELGEYNITVNSIAPGWIHTDINDKESRDLESVTPWIESKLAVGRLGKPKDLESAVLFLASKQAEYTTGSTIFVDGGWNAQL</sequence>
<evidence type="ECO:0000313" key="2">
    <source>
        <dbReference type="EMBL" id="UXX79894.1"/>
    </source>
</evidence>
<evidence type="ECO:0000313" key="3">
    <source>
        <dbReference type="Proteomes" id="UP001062165"/>
    </source>
</evidence>
<dbReference type="RefSeq" id="WP_263051625.1">
    <property type="nucleotide sequence ID" value="NZ_CP106735.1"/>
</dbReference>
<accession>A0ABY6D2C6</accession>
<reference evidence="2" key="1">
    <citation type="submission" date="2022-10" db="EMBL/GenBank/DDBJ databases">
        <title>Comparative genomics and taxonomic characterization of three novel marine species of genus Reichenbachiella exhibiting antioxidant and polysaccharide degradation activities.</title>
        <authorList>
            <person name="Muhammad N."/>
            <person name="Lee Y.-J."/>
            <person name="Ko J."/>
            <person name="Kim S.-G."/>
        </authorList>
    </citation>
    <scope>NUCLEOTIDE SEQUENCE</scope>
    <source>
        <strain evidence="2">Wsw4-B4</strain>
    </source>
</reference>
<dbReference type="CDD" id="cd05233">
    <property type="entry name" value="SDR_c"/>
    <property type="match status" value="1"/>
</dbReference>
<keyword evidence="3" id="KW-1185">Reference proteome</keyword>
<dbReference type="Proteomes" id="UP001062165">
    <property type="component" value="Chromosome"/>
</dbReference>
<dbReference type="PANTHER" id="PTHR42879">
    <property type="entry name" value="3-OXOACYL-(ACYL-CARRIER-PROTEIN) REDUCTASE"/>
    <property type="match status" value="1"/>
</dbReference>
<dbReference type="SUPFAM" id="SSF51735">
    <property type="entry name" value="NAD(P)-binding Rossmann-fold domains"/>
    <property type="match status" value="1"/>
</dbReference>
<dbReference type="Gene3D" id="3.40.50.720">
    <property type="entry name" value="NAD(P)-binding Rossmann-like Domain"/>
    <property type="match status" value="1"/>
</dbReference>
<dbReference type="Pfam" id="PF13561">
    <property type="entry name" value="adh_short_C2"/>
    <property type="match status" value="1"/>
</dbReference>
<dbReference type="InterPro" id="IPR036291">
    <property type="entry name" value="NAD(P)-bd_dom_sf"/>
</dbReference>
<dbReference type="EMBL" id="CP106735">
    <property type="protein sequence ID" value="UXX79894.1"/>
    <property type="molecule type" value="Genomic_DNA"/>
</dbReference>
<comment type="similarity">
    <text evidence="1">Belongs to the short-chain dehydrogenases/reductases (SDR) family.</text>
</comment>
<evidence type="ECO:0000256" key="1">
    <source>
        <dbReference type="ARBA" id="ARBA00006484"/>
    </source>
</evidence>
<gene>
    <name evidence="2" type="ORF">N7E81_02085</name>
</gene>